<sequence length="346" mass="38435">MYNTVWEYTNFLSSADPTRVIQIISVFRSRYADSVALSMLPGAIVAQILSMGIVSLYQVMSSKRSVLLTQIWAYRCQNGRMQAAYLAQVMYHFAFNSDMYYLGLSTGTLSSASIMNLALSFFAFSYSFINVIKARSGEQALDRDFRLLWETVILVATGWVAGLQNQPVQDDSILNLKESALRHLRRNADSNDDTANEERGKLSVIKSKFLFKKPSNLAKVKQLFGKNVDINKIQIAAGKKVDITKLKTPSGKTVDLTKVKLKTTPVKEADISKMKKLAEQDPDLRSIGSVVGKSPTQLSAKQVTDVQSFIRKHPEEGLHIIDKMLLGAFGVFFLFLAAGLVIVVAT</sequence>
<dbReference type="OrthoDB" id="117135at2759"/>
<comment type="caution">
    <text evidence="2">The sequence shown here is derived from an EMBL/GenBank/DDBJ whole genome shotgun (WGS) entry which is preliminary data.</text>
</comment>
<keyword evidence="1" id="KW-0472">Membrane</keyword>
<name>A0A8T1U9J3_9STRA</name>
<dbReference type="AlphaFoldDB" id="A0A8T1U9J3"/>
<proteinExistence type="predicted"/>
<protein>
    <submittedName>
        <fullName evidence="2">Uncharacterized protein</fullName>
    </submittedName>
</protein>
<dbReference type="EMBL" id="JAENGZ010000711">
    <property type="protein sequence ID" value="KAG6954915.1"/>
    <property type="molecule type" value="Genomic_DNA"/>
</dbReference>
<evidence type="ECO:0000313" key="3">
    <source>
        <dbReference type="Proteomes" id="UP000688947"/>
    </source>
</evidence>
<dbReference type="Proteomes" id="UP000688947">
    <property type="component" value="Unassembled WGS sequence"/>
</dbReference>
<feature type="transmembrane region" description="Helical" evidence="1">
    <location>
        <begin position="324"/>
        <end position="345"/>
    </location>
</feature>
<organism evidence="2 3">
    <name type="scientific">Phytophthora cactorum</name>
    <dbReference type="NCBI Taxonomy" id="29920"/>
    <lineage>
        <taxon>Eukaryota</taxon>
        <taxon>Sar</taxon>
        <taxon>Stramenopiles</taxon>
        <taxon>Oomycota</taxon>
        <taxon>Peronosporomycetes</taxon>
        <taxon>Peronosporales</taxon>
        <taxon>Peronosporaceae</taxon>
        <taxon>Phytophthora</taxon>
    </lineage>
</organism>
<feature type="transmembrane region" description="Helical" evidence="1">
    <location>
        <begin position="35"/>
        <end position="57"/>
    </location>
</feature>
<feature type="transmembrane region" description="Helical" evidence="1">
    <location>
        <begin position="109"/>
        <end position="129"/>
    </location>
</feature>
<evidence type="ECO:0000256" key="1">
    <source>
        <dbReference type="SAM" id="Phobius"/>
    </source>
</evidence>
<keyword evidence="1" id="KW-0812">Transmembrane</keyword>
<evidence type="ECO:0000313" key="2">
    <source>
        <dbReference type="EMBL" id="KAG6954915.1"/>
    </source>
</evidence>
<keyword evidence="1" id="KW-1133">Transmembrane helix</keyword>
<reference evidence="2" key="1">
    <citation type="submission" date="2021-01" db="EMBL/GenBank/DDBJ databases">
        <title>Phytophthora aleatoria, a newly-described species from Pinus radiata is distinct from Phytophthora cactorum isolates based on comparative genomics.</title>
        <authorList>
            <person name="Mcdougal R."/>
            <person name="Panda P."/>
            <person name="Williams N."/>
            <person name="Studholme D.J."/>
        </authorList>
    </citation>
    <scope>NUCLEOTIDE SEQUENCE</scope>
    <source>
        <strain evidence="2">NZFS 3830</strain>
    </source>
</reference>
<accession>A0A8T1U9J3</accession>
<gene>
    <name evidence="2" type="ORF">JG687_00011516</name>
</gene>
<dbReference type="VEuPathDB" id="FungiDB:PC110_g14018"/>